<dbReference type="PANTHER" id="PTHR36315">
    <property type="entry name" value="PHOTOSYNTHETIC NDH SUBUNIT OF SUBCOMPLEX B 4, CHLOROPLASTIC"/>
    <property type="match status" value="1"/>
</dbReference>
<evidence type="ECO:0000313" key="1">
    <source>
        <dbReference type="EMBL" id="KAD2100018.1"/>
    </source>
</evidence>
<dbReference type="OrthoDB" id="2018219at2759"/>
<dbReference type="GO" id="GO:0010598">
    <property type="term" value="C:NAD(P)H dehydrogenase complex (plastoquinone)"/>
    <property type="evidence" value="ECO:0007669"/>
    <property type="project" value="InterPro"/>
</dbReference>
<dbReference type="PANTHER" id="PTHR36315:SF2">
    <property type="entry name" value="PHOTOSYNTHETIC NDH SUBUNIT OF SUBCOMPLEX B 4, CHLOROPLASTIC"/>
    <property type="match status" value="1"/>
</dbReference>
<proteinExistence type="predicted"/>
<evidence type="ECO:0000313" key="2">
    <source>
        <dbReference type="Proteomes" id="UP000326396"/>
    </source>
</evidence>
<dbReference type="EMBL" id="SZYD01000180">
    <property type="protein sequence ID" value="KAD2100018.1"/>
    <property type="molecule type" value="Genomic_DNA"/>
</dbReference>
<gene>
    <name evidence="1" type="ORF">E3N88_41828</name>
</gene>
<dbReference type="Proteomes" id="UP000326396">
    <property type="component" value="Unassembled WGS sequence"/>
</dbReference>
<dbReference type="AlphaFoldDB" id="A0A5N6LJH8"/>
<dbReference type="InterPro" id="IPR034570">
    <property type="entry name" value="PNSB4"/>
</dbReference>
<comment type="caution">
    <text evidence="1">The sequence shown here is derived from an EMBL/GenBank/DDBJ whole genome shotgun (WGS) entry which is preliminary data.</text>
</comment>
<name>A0A5N6LJH8_9ASTR</name>
<reference evidence="1 2" key="1">
    <citation type="submission" date="2019-05" db="EMBL/GenBank/DDBJ databases">
        <title>Mikania micrantha, genome provides insights into the molecular mechanism of rapid growth.</title>
        <authorList>
            <person name="Liu B."/>
        </authorList>
    </citation>
    <scope>NUCLEOTIDE SEQUENCE [LARGE SCALE GENOMIC DNA]</scope>
    <source>
        <strain evidence="1">NLD-2019</strain>
        <tissue evidence="1">Leaf</tissue>
    </source>
</reference>
<protein>
    <submittedName>
        <fullName evidence="1">Uncharacterized protein</fullName>
    </submittedName>
</protein>
<accession>A0A5N6LJH8</accession>
<dbReference type="GO" id="GO:0009535">
    <property type="term" value="C:chloroplast thylakoid membrane"/>
    <property type="evidence" value="ECO:0007669"/>
    <property type="project" value="InterPro"/>
</dbReference>
<organism evidence="1 2">
    <name type="scientific">Mikania micrantha</name>
    <name type="common">bitter vine</name>
    <dbReference type="NCBI Taxonomy" id="192012"/>
    <lineage>
        <taxon>Eukaryota</taxon>
        <taxon>Viridiplantae</taxon>
        <taxon>Streptophyta</taxon>
        <taxon>Embryophyta</taxon>
        <taxon>Tracheophyta</taxon>
        <taxon>Spermatophyta</taxon>
        <taxon>Magnoliopsida</taxon>
        <taxon>eudicotyledons</taxon>
        <taxon>Gunneridae</taxon>
        <taxon>Pentapetalae</taxon>
        <taxon>asterids</taxon>
        <taxon>campanulids</taxon>
        <taxon>Asterales</taxon>
        <taxon>Asteraceae</taxon>
        <taxon>Asteroideae</taxon>
        <taxon>Heliantheae alliance</taxon>
        <taxon>Eupatorieae</taxon>
        <taxon>Mikania</taxon>
    </lineage>
</organism>
<dbReference type="GO" id="GO:0009773">
    <property type="term" value="P:photosynthetic electron transport in photosystem I"/>
    <property type="evidence" value="ECO:0007669"/>
    <property type="project" value="InterPro"/>
</dbReference>
<sequence length="158" mass="18705">MQQSVGEDNKRLRLNALPDLTIMAVLVEHMEGQRDLITHKSIWHLNDQTIKNIYTLYIMFTVWGCCFFGSTKVIKLECTDNKYTAMKCVRIRIMIQNIIGKMEEMEQGMGVRKEDIEEKARAALWREELIEEIEQRLEGYASWKKPKRRSLSVKKFYL</sequence>
<keyword evidence="2" id="KW-1185">Reference proteome</keyword>